<dbReference type="PANTHER" id="PTHR37316">
    <property type="entry name" value="TEICHOIC ACID GLYCEROL-PHOSPHATE PRIMASE"/>
    <property type="match status" value="1"/>
</dbReference>
<dbReference type="SUPFAM" id="SSF53756">
    <property type="entry name" value="UDP-Glycosyltransferase/glycogen phosphorylase"/>
    <property type="match status" value="2"/>
</dbReference>
<proteinExistence type="inferred from homology"/>
<evidence type="ECO:0000313" key="8">
    <source>
        <dbReference type="EMBL" id="BBD91533.1"/>
    </source>
</evidence>
<evidence type="ECO:0000313" key="9">
    <source>
        <dbReference type="Proteomes" id="UP000274772"/>
    </source>
</evidence>
<dbReference type="Gene3D" id="3.40.50.2000">
    <property type="entry name" value="Glycogen Phosphorylase B"/>
    <property type="match status" value="2"/>
</dbReference>
<dbReference type="Pfam" id="PF00534">
    <property type="entry name" value="Glycos_transf_1"/>
    <property type="match status" value="1"/>
</dbReference>
<dbReference type="PANTHER" id="PTHR37316:SF3">
    <property type="entry name" value="TEICHOIC ACID GLYCEROL-PHOSPHATE TRANSFERASE"/>
    <property type="match status" value="1"/>
</dbReference>
<keyword evidence="6" id="KW-0472">Membrane</keyword>
<evidence type="ECO:0000256" key="4">
    <source>
        <dbReference type="ARBA" id="ARBA00022679"/>
    </source>
</evidence>
<evidence type="ECO:0000256" key="5">
    <source>
        <dbReference type="ARBA" id="ARBA00022944"/>
    </source>
</evidence>
<dbReference type="InterPro" id="IPR007554">
    <property type="entry name" value="Glycerophosphate_synth"/>
</dbReference>
<dbReference type="Proteomes" id="UP000274772">
    <property type="component" value="Chromosome"/>
</dbReference>
<evidence type="ECO:0000259" key="7">
    <source>
        <dbReference type="Pfam" id="PF00534"/>
    </source>
</evidence>
<sequence>MKNFKNFIANQSRRKINFITSPINMMNKSNYNHQVMTYAKYYGDLKVKDHQILYQVRNGKNITGNPYAIFLYLVNHKEYRRFLHKWVVDSKETLNFYKNKFKNYNNVDFVIIDSSDYLKSLAESKYLINDSTFPLYFAKKENQIYINTWHGTPLKYMGLDMDNNVQGSQNIIKNFLSSDYIISSNRHTTNIFKSAFNLHHIYNGEILEKGYPRIDLTLKNQKSQILNTLKGLISENEEKILLYCPTWRGEDLNNPDINIESILNEAKELEAHLNYKVLVKVHPFIYEEAKKDCDLKNYLIPDYVDTNELLAIVDLMVTDYSSIFFDYLVTNKPIIFYTPDYDDYKFCRGMYINPNELPGPVCTHINDVISSINNKSYENHQIKNNYEKFKTTYVSLEDGHASKNIVEHIFNRKAESPKRNTTRKKTILIYPGGMKNNGITTSIINLLENIDYHQYDITIFLNYSKKEEMLSNLDRVNPNVRIIFRRGPLLASLKECYKVDFVKQRGLQSFLEKLLYPKKVYQREFRKIFGDSHFDYAIDFSGYSMFWANLILASNAKRKLVYLHSDIKADMERRINGVRPHYQNLKGLVSLYPYFDKLVSVSEATSLLNKEKINNPLLSDKYCSSRNTINLNKIHTLVEDDSDRFEKNGESVLINIKNGNVQTVEFSNNDFKIVSIGRLSPEKGFDLLINAVAKLVPKYPNIKLYIMGEGPLKKSLQSLIKKLKMRNHVFLLGHRKNPFYVMKQSNLFALTSHYEGQSMVLLEALTLGVNVLASDIVANRYVLKDGKYGTLVINEIEEIAKGIETFILGQNEKYEKFDAEAYNAKAIKEFYDLLQ</sequence>
<organism evidence="8 9">
    <name type="scientific">Staphylococcus caprae</name>
    <dbReference type="NCBI Taxonomy" id="29380"/>
    <lineage>
        <taxon>Bacteria</taxon>
        <taxon>Bacillati</taxon>
        <taxon>Bacillota</taxon>
        <taxon>Bacilli</taxon>
        <taxon>Bacillales</taxon>
        <taxon>Staphylococcaceae</taxon>
        <taxon>Staphylococcus</taxon>
    </lineage>
</organism>
<evidence type="ECO:0000256" key="2">
    <source>
        <dbReference type="ARBA" id="ARBA00010488"/>
    </source>
</evidence>
<keyword evidence="9" id="KW-1185">Reference proteome</keyword>
<dbReference type="RefSeq" id="WP_002444346.1">
    <property type="nucleotide sequence ID" value="NZ_AP018585.1"/>
</dbReference>
<dbReference type="InterPro" id="IPR051612">
    <property type="entry name" value="Teichoic_Acid_Biosynth"/>
</dbReference>
<evidence type="ECO:0000256" key="1">
    <source>
        <dbReference type="ARBA" id="ARBA00004202"/>
    </source>
</evidence>
<keyword evidence="4" id="KW-0808">Transferase</keyword>
<dbReference type="CDD" id="cd03811">
    <property type="entry name" value="GT4_GT28_WabH-like"/>
    <property type="match status" value="1"/>
</dbReference>
<dbReference type="InterPro" id="IPR043149">
    <property type="entry name" value="TagF_N"/>
</dbReference>
<keyword evidence="5" id="KW-0777">Teichoic acid biosynthesis</keyword>
<dbReference type="Gene3D" id="3.40.50.12580">
    <property type="match status" value="1"/>
</dbReference>
<accession>A0ABM7FS67</accession>
<gene>
    <name evidence="8" type="ORF">JMUB590_0423</name>
</gene>
<feature type="domain" description="Glycosyl transferase family 1" evidence="7">
    <location>
        <begin position="666"/>
        <end position="823"/>
    </location>
</feature>
<dbReference type="Gene3D" id="3.40.50.11820">
    <property type="match status" value="1"/>
</dbReference>
<keyword evidence="3" id="KW-1003">Cell membrane</keyword>
<dbReference type="InterPro" id="IPR043148">
    <property type="entry name" value="TagF_C"/>
</dbReference>
<dbReference type="InterPro" id="IPR001296">
    <property type="entry name" value="Glyco_trans_1"/>
</dbReference>
<comment type="subcellular location">
    <subcellularLocation>
        <location evidence="1">Cell membrane</location>
        <topology evidence="1">Peripheral membrane protein</topology>
    </subcellularLocation>
</comment>
<protein>
    <submittedName>
        <fullName evidence="8">TarF-like protein</fullName>
    </submittedName>
</protein>
<dbReference type="EMBL" id="AP018586">
    <property type="protein sequence ID" value="BBD91533.1"/>
    <property type="molecule type" value="Genomic_DNA"/>
</dbReference>
<comment type="similarity">
    <text evidence="2">Belongs to the CDP-glycerol glycerophosphotransferase family.</text>
</comment>
<reference evidence="8 9" key="1">
    <citation type="submission" date="2018-05" db="EMBL/GenBank/DDBJ databases">
        <title>Complete genome sequencing of three human clinical isolates of Staphylococcus caprae reveals virulence factors similar to those of S. epidermidis and S. capitis.</title>
        <authorList>
            <person name="Watanabe S."/>
            <person name="Cui L."/>
        </authorList>
    </citation>
    <scope>NUCLEOTIDE SEQUENCE [LARGE SCALE GENOMIC DNA]</scope>
    <source>
        <strain evidence="8 9">JMUB590</strain>
    </source>
</reference>
<evidence type="ECO:0000256" key="6">
    <source>
        <dbReference type="ARBA" id="ARBA00023136"/>
    </source>
</evidence>
<name>A0ABM7FS67_9STAP</name>
<dbReference type="Pfam" id="PF04464">
    <property type="entry name" value="Glyphos_transf"/>
    <property type="match status" value="1"/>
</dbReference>
<dbReference type="GeneID" id="58050195"/>
<evidence type="ECO:0000256" key="3">
    <source>
        <dbReference type="ARBA" id="ARBA00022475"/>
    </source>
</evidence>